<dbReference type="AlphaFoldDB" id="A0A975TZL0"/>
<evidence type="ECO:0000313" key="1">
    <source>
        <dbReference type="EMBL" id="QXM23495.1"/>
    </source>
</evidence>
<gene>
    <name evidence="1" type="ORF">KO353_09120</name>
</gene>
<reference evidence="1" key="1">
    <citation type="submission" date="2021-06" db="EMBL/GenBank/DDBJ databases">
        <title>Elioraea tepida, sp. nov., a moderately thermophilic aerobic anoxygenic phototrophic bacterium isolated from an alkaline siliceous hot spring mat community in Yellowstone National Park, WY, USA.</title>
        <authorList>
            <person name="Saini M.K."/>
            <person name="Yoshida S."/>
            <person name="Sebastian A."/>
            <person name="Hirose S."/>
            <person name="Hara E."/>
            <person name="Tamaki H."/>
            <person name="Soulier N.T."/>
            <person name="Albert I."/>
            <person name="Hanada S."/>
            <person name="Bryant D.A."/>
            <person name="Tank M."/>
        </authorList>
    </citation>
    <scope>NUCLEOTIDE SEQUENCE</scope>
    <source>
        <strain evidence="1">MS-P2</strain>
    </source>
</reference>
<dbReference type="Proteomes" id="UP000694001">
    <property type="component" value="Chromosome"/>
</dbReference>
<keyword evidence="2" id="KW-1185">Reference proteome</keyword>
<sequence length="346" mass="35295">MRADLAGWAAVRASLGLGGAVVTTAADAARAISDTLATVKAKYLQWLGLPGEGDRASVRREIEGLVARIDAMARSASFNGVNLLVIPDVPAPPPAQPPDFASLIGSSAGSGSQTFTVDAGPVAAPVVLDLDLLPPNDVVEIWQGPVRVAATGRPPASGGAPVDPGLPVNGLQTLVFDYDPGNGTTLELRFNPDGGGSGWVILDLRLDLPGAPPGPPPEPPRFEIMRHPSGASIGVAYRDMTAAGLGLDALGFDDPAAGLAQIDVAVRRAADDAGHFGEGVRKVEAAKAAERAFADGLREGLGALVDADLGAEAARLASLQVRAELSIQSLGIANAMPSALLALFRR</sequence>
<evidence type="ECO:0008006" key="3">
    <source>
        <dbReference type="Google" id="ProtNLM"/>
    </source>
</evidence>
<organism evidence="1 2">
    <name type="scientific">Elioraea tepida</name>
    <dbReference type="NCBI Taxonomy" id="2843330"/>
    <lineage>
        <taxon>Bacteria</taxon>
        <taxon>Pseudomonadati</taxon>
        <taxon>Pseudomonadota</taxon>
        <taxon>Alphaproteobacteria</taxon>
        <taxon>Acetobacterales</taxon>
        <taxon>Elioraeaceae</taxon>
        <taxon>Elioraea</taxon>
    </lineage>
</organism>
<protein>
    <recommendedName>
        <fullName evidence="3">Flagellin</fullName>
    </recommendedName>
</protein>
<proteinExistence type="predicted"/>
<name>A0A975TZL0_9PROT</name>
<dbReference type="EMBL" id="CP076448">
    <property type="protein sequence ID" value="QXM23495.1"/>
    <property type="molecule type" value="Genomic_DNA"/>
</dbReference>
<accession>A0A975TZL0</accession>
<evidence type="ECO:0000313" key="2">
    <source>
        <dbReference type="Proteomes" id="UP000694001"/>
    </source>
</evidence>
<dbReference type="KEGG" id="elio:KO353_09120"/>